<feature type="transmembrane region" description="Helical" evidence="2">
    <location>
        <begin position="296"/>
        <end position="320"/>
    </location>
</feature>
<proteinExistence type="predicted"/>
<feature type="compositionally biased region" description="Low complexity" evidence="1">
    <location>
        <begin position="246"/>
        <end position="255"/>
    </location>
</feature>
<reference evidence="3" key="1">
    <citation type="journal article" date="2022" name="New Phytol.">
        <title>Evolutionary transition to the ectomycorrhizal habit in the genomes of a hyperdiverse lineage of mushroom-forming fungi.</title>
        <authorList>
            <person name="Looney B."/>
            <person name="Miyauchi S."/>
            <person name="Morin E."/>
            <person name="Drula E."/>
            <person name="Courty P.E."/>
            <person name="Kohler A."/>
            <person name="Kuo A."/>
            <person name="LaButti K."/>
            <person name="Pangilinan J."/>
            <person name="Lipzen A."/>
            <person name="Riley R."/>
            <person name="Andreopoulos W."/>
            <person name="He G."/>
            <person name="Johnson J."/>
            <person name="Nolan M."/>
            <person name="Tritt A."/>
            <person name="Barry K.W."/>
            <person name="Grigoriev I.V."/>
            <person name="Nagy L.G."/>
            <person name="Hibbett D."/>
            <person name="Henrissat B."/>
            <person name="Matheny P.B."/>
            <person name="Labbe J."/>
            <person name="Martin F.M."/>
        </authorList>
    </citation>
    <scope>NUCLEOTIDE SEQUENCE</scope>
    <source>
        <strain evidence="3">BPL690</strain>
    </source>
</reference>
<keyword evidence="2" id="KW-1133">Transmembrane helix</keyword>
<evidence type="ECO:0000256" key="1">
    <source>
        <dbReference type="SAM" id="MobiDB-lite"/>
    </source>
</evidence>
<gene>
    <name evidence="3" type="ORF">B0F90DRAFT_1700534</name>
</gene>
<accession>A0AAD4QR39</accession>
<protein>
    <submittedName>
        <fullName evidence="3">Uncharacterized protein</fullName>
    </submittedName>
</protein>
<name>A0AAD4QR39_9AGAM</name>
<feature type="compositionally biased region" description="Low complexity" evidence="1">
    <location>
        <begin position="271"/>
        <end position="283"/>
    </location>
</feature>
<evidence type="ECO:0000313" key="3">
    <source>
        <dbReference type="EMBL" id="KAI0305731.1"/>
    </source>
</evidence>
<feature type="compositionally biased region" description="Polar residues" evidence="1">
    <location>
        <begin position="354"/>
        <end position="363"/>
    </location>
</feature>
<comment type="caution">
    <text evidence="3">The sequence shown here is derived from an EMBL/GenBank/DDBJ whole genome shotgun (WGS) entry which is preliminary data.</text>
</comment>
<keyword evidence="2" id="KW-0472">Membrane</keyword>
<keyword evidence="2" id="KW-0812">Transmembrane</keyword>
<dbReference type="AlphaFoldDB" id="A0AAD4QR39"/>
<dbReference type="Gene3D" id="1.20.5.510">
    <property type="entry name" value="Single helix bin"/>
    <property type="match status" value="1"/>
</dbReference>
<dbReference type="Gene3D" id="2.60.120.260">
    <property type="entry name" value="Galactose-binding domain-like"/>
    <property type="match status" value="2"/>
</dbReference>
<sequence length="426" mass="44925">MAAFNVTAEDSSPLISYSPVGAWTDSPSNDTGAPVCTGIWFFGAKRPDYGTYTISIDGQSTPGNAQFQTAAFQQLLGGQSGLVDGPHAAVFTNTGLNSAIDLDSIVFETRIGSADATITDTTTDDISPSITYLPTSGDWIFNNLRGSFNDTLHFTQTGGAQAQLTFNGDAVAIYGTVFPDHANYTVSVDGHTQSFLGGSSGLISNLHIGYFANGLGSDLHNLTLTANPEQIGQENTGMVAFSASTSTSFNNTTSNGNGGKNTPLSTSGMPQSNQENANNNAAQGQTPSHSSRGPNAAVIGGLVSGIFILLLLIALAIVLIRRRRTIRRDHPPKLSVLSPMTPSLPMQTPPALGSSPQTPTGSKQWRRKGFARSLGTVPNHNPFNDARLKMPSVPEMSVVRDSYDDGRAGDLQIQSSAVSRILRLRS</sequence>
<organism evidence="3 4">
    <name type="scientific">Multifurca ochricompacta</name>
    <dbReference type="NCBI Taxonomy" id="376703"/>
    <lineage>
        <taxon>Eukaryota</taxon>
        <taxon>Fungi</taxon>
        <taxon>Dikarya</taxon>
        <taxon>Basidiomycota</taxon>
        <taxon>Agaricomycotina</taxon>
        <taxon>Agaricomycetes</taxon>
        <taxon>Russulales</taxon>
        <taxon>Russulaceae</taxon>
        <taxon>Multifurca</taxon>
    </lineage>
</organism>
<feature type="region of interest" description="Disordered" evidence="1">
    <location>
        <begin position="246"/>
        <end position="292"/>
    </location>
</feature>
<dbReference type="EMBL" id="WTXG01000005">
    <property type="protein sequence ID" value="KAI0305731.1"/>
    <property type="molecule type" value="Genomic_DNA"/>
</dbReference>
<evidence type="ECO:0000256" key="2">
    <source>
        <dbReference type="SAM" id="Phobius"/>
    </source>
</evidence>
<keyword evidence="4" id="KW-1185">Reference proteome</keyword>
<evidence type="ECO:0000313" key="4">
    <source>
        <dbReference type="Proteomes" id="UP001203297"/>
    </source>
</evidence>
<feature type="region of interest" description="Disordered" evidence="1">
    <location>
        <begin position="332"/>
        <end position="368"/>
    </location>
</feature>
<dbReference type="Proteomes" id="UP001203297">
    <property type="component" value="Unassembled WGS sequence"/>
</dbReference>